<organism evidence="1 2">
    <name type="scientific">Paracoccus marinaquae</name>
    <dbReference type="NCBI Taxonomy" id="2841926"/>
    <lineage>
        <taxon>Bacteria</taxon>
        <taxon>Pseudomonadati</taxon>
        <taxon>Pseudomonadota</taxon>
        <taxon>Alphaproteobacteria</taxon>
        <taxon>Rhodobacterales</taxon>
        <taxon>Paracoccaceae</taxon>
        <taxon>Paracoccus</taxon>
    </lineage>
</organism>
<evidence type="ECO:0008006" key="3">
    <source>
        <dbReference type="Google" id="ProtNLM"/>
    </source>
</evidence>
<dbReference type="Proteomes" id="UP001166191">
    <property type="component" value="Unassembled WGS sequence"/>
</dbReference>
<keyword evidence="2" id="KW-1185">Reference proteome</keyword>
<evidence type="ECO:0000313" key="1">
    <source>
        <dbReference type="EMBL" id="MBU3032256.1"/>
    </source>
</evidence>
<sequence length="116" mass="12790">MTSLQPLPFPSHLSPAEEEALAALYRRGTPENTLRAWERDLAYITAWKDAAYGAALDWPEQEAVALRFVLDHAADLTDGAPLPAAMQLSLHRSLNQAQQYYADVDITKNPATDLLG</sequence>
<gene>
    <name evidence="1" type="ORF">KNW02_19400</name>
</gene>
<name>A0ABS6ARX6_9RHOB</name>
<reference evidence="1" key="1">
    <citation type="submission" date="2021-06" db="EMBL/GenBank/DDBJ databases">
        <title>Paracoccus bacterium XHP0099 sp. nov., isolated from the surface waters of the Yellow Sea.</title>
        <authorList>
            <person name="Xue H."/>
            <person name="Zhang D."/>
        </authorList>
    </citation>
    <scope>NUCLEOTIDE SEQUENCE</scope>
    <source>
        <strain evidence="1">XHP0099</strain>
    </source>
</reference>
<accession>A0ABS6ARX6</accession>
<comment type="caution">
    <text evidence="1">The sequence shown here is derived from an EMBL/GenBank/DDBJ whole genome shotgun (WGS) entry which is preliminary data.</text>
</comment>
<proteinExistence type="predicted"/>
<dbReference type="RefSeq" id="WP_216034843.1">
    <property type="nucleotide sequence ID" value="NZ_JAHKNG010000068.1"/>
</dbReference>
<evidence type="ECO:0000313" key="2">
    <source>
        <dbReference type="Proteomes" id="UP001166191"/>
    </source>
</evidence>
<protein>
    <recommendedName>
        <fullName evidence="3">Integrase</fullName>
    </recommendedName>
</protein>
<dbReference type="EMBL" id="JAHKNG010000068">
    <property type="protein sequence ID" value="MBU3032256.1"/>
    <property type="molecule type" value="Genomic_DNA"/>
</dbReference>